<reference evidence="1 2" key="1">
    <citation type="journal article" date="2019" name="Front. Microbiol.">
        <title>Genomes of Neutrophilic Sulfur-Oxidizing Chemolithoautotrophs Representing 9 Proteobacterial Species From 8 Genera.</title>
        <authorList>
            <person name="Watanabe T."/>
            <person name="Kojima H."/>
            <person name="Umezawa K."/>
            <person name="Hori C."/>
            <person name="Takasuka T.E."/>
            <person name="Kato Y."/>
            <person name="Fukui M."/>
        </authorList>
    </citation>
    <scope>NUCLEOTIDE SEQUENCE [LARGE SCALE GENOMIC DNA]</scope>
    <source>
        <strain evidence="1 2">TTN</strain>
    </source>
</reference>
<proteinExistence type="predicted"/>
<protein>
    <submittedName>
        <fullName evidence="1">Uncharacterized protein</fullName>
    </submittedName>
</protein>
<dbReference type="Proteomes" id="UP000286806">
    <property type="component" value="Unassembled WGS sequence"/>
</dbReference>
<gene>
    <name evidence="1" type="ORF">SFMTTN_1775</name>
</gene>
<dbReference type="AlphaFoldDB" id="A0A401JEC0"/>
<comment type="caution">
    <text evidence="1">The sequence shown here is derived from an EMBL/GenBank/DDBJ whole genome shotgun (WGS) entry which is preliminary data.</text>
</comment>
<accession>A0A401JEC0</accession>
<organism evidence="1 2">
    <name type="scientific">Sulfuriferula multivorans</name>
    <dbReference type="NCBI Taxonomy" id="1559896"/>
    <lineage>
        <taxon>Bacteria</taxon>
        <taxon>Pseudomonadati</taxon>
        <taxon>Pseudomonadota</taxon>
        <taxon>Betaproteobacteria</taxon>
        <taxon>Nitrosomonadales</taxon>
        <taxon>Sulfuricellaceae</taxon>
        <taxon>Sulfuriferula</taxon>
    </lineage>
</organism>
<name>A0A401JEC0_9PROT</name>
<keyword evidence="2" id="KW-1185">Reference proteome</keyword>
<sequence length="64" mass="7285">MAGEKSERGSVYTEPERFDAWSFLLDVRDNCVKQGCPRLVIMVMVAQIVRNTVTSSPRNQEKPN</sequence>
<evidence type="ECO:0000313" key="1">
    <source>
        <dbReference type="EMBL" id="GBL45963.1"/>
    </source>
</evidence>
<evidence type="ECO:0000313" key="2">
    <source>
        <dbReference type="Proteomes" id="UP000286806"/>
    </source>
</evidence>
<dbReference type="EMBL" id="BGOW01000015">
    <property type="protein sequence ID" value="GBL45963.1"/>
    <property type="molecule type" value="Genomic_DNA"/>
</dbReference>